<gene>
    <name evidence="8" type="ORF">SAMN02745190_00558</name>
</gene>
<comment type="similarity">
    <text evidence="2">Belongs to the CPA3 antiporters (TC 2.A.63) subunit C family.</text>
</comment>
<keyword evidence="9" id="KW-1185">Reference proteome</keyword>
<feature type="transmembrane region" description="Helical" evidence="7">
    <location>
        <begin position="43"/>
        <end position="63"/>
    </location>
</feature>
<evidence type="ECO:0000256" key="6">
    <source>
        <dbReference type="ARBA" id="ARBA00023136"/>
    </source>
</evidence>
<evidence type="ECO:0000256" key="2">
    <source>
        <dbReference type="ARBA" id="ARBA00010388"/>
    </source>
</evidence>
<sequence length="124" mass="13806">MDALNEFLARRGIYTLVMILFFLGVYGMVLAKNYLKKLMAMNVMQVAVIFFYLCFAQKEGGMIPILVPGNVDPASYINPLPHALMLTAIVVSMGTTGVAIALLMRIKEIYGSVEEREVLRRASK</sequence>
<evidence type="ECO:0000256" key="1">
    <source>
        <dbReference type="ARBA" id="ARBA00004651"/>
    </source>
</evidence>
<evidence type="ECO:0000313" key="9">
    <source>
        <dbReference type="Proteomes" id="UP000184404"/>
    </source>
</evidence>
<dbReference type="InterPro" id="IPR050601">
    <property type="entry name" value="CPA3_antiporter_subunitC"/>
</dbReference>
<dbReference type="PANTHER" id="PTHR34583:SF2">
    <property type="entry name" value="ANTIPORTER SUBUNIT MNHC2-RELATED"/>
    <property type="match status" value="1"/>
</dbReference>
<evidence type="ECO:0000256" key="3">
    <source>
        <dbReference type="ARBA" id="ARBA00022475"/>
    </source>
</evidence>
<dbReference type="OrthoDB" id="9799219at2"/>
<dbReference type="RefSeq" id="WP_072934639.1">
    <property type="nucleotide sequence ID" value="NZ_FQUG01000002.1"/>
</dbReference>
<dbReference type="Proteomes" id="UP000184404">
    <property type="component" value="Unassembled WGS sequence"/>
</dbReference>
<dbReference type="Gene3D" id="1.10.287.3510">
    <property type="match status" value="1"/>
</dbReference>
<keyword evidence="4 7" id="KW-0812">Transmembrane</keyword>
<dbReference type="InterPro" id="IPR039428">
    <property type="entry name" value="NUOK/Mnh_C1-like"/>
</dbReference>
<evidence type="ECO:0000313" key="8">
    <source>
        <dbReference type="EMBL" id="SHE46512.1"/>
    </source>
</evidence>
<keyword evidence="5 7" id="KW-1133">Transmembrane helix</keyword>
<evidence type="ECO:0000256" key="4">
    <source>
        <dbReference type="ARBA" id="ARBA00022692"/>
    </source>
</evidence>
<dbReference type="PANTHER" id="PTHR34583">
    <property type="entry name" value="ANTIPORTER SUBUNIT MNHC2-RELATED"/>
    <property type="match status" value="1"/>
</dbReference>
<comment type="subcellular location">
    <subcellularLocation>
        <location evidence="1">Cell membrane</location>
        <topology evidence="1">Multi-pass membrane protein</topology>
    </subcellularLocation>
</comment>
<keyword evidence="3" id="KW-1003">Cell membrane</keyword>
<feature type="transmembrane region" description="Helical" evidence="7">
    <location>
        <begin position="83"/>
        <end position="104"/>
    </location>
</feature>
<dbReference type="Pfam" id="PF00420">
    <property type="entry name" value="Oxidored_q2"/>
    <property type="match status" value="1"/>
</dbReference>
<evidence type="ECO:0000256" key="5">
    <source>
        <dbReference type="ARBA" id="ARBA00022989"/>
    </source>
</evidence>
<dbReference type="EMBL" id="FQUG01000002">
    <property type="protein sequence ID" value="SHE46512.1"/>
    <property type="molecule type" value="Genomic_DNA"/>
</dbReference>
<accession>A0A1M4TPV1</accession>
<evidence type="ECO:0000256" key="7">
    <source>
        <dbReference type="SAM" id="Phobius"/>
    </source>
</evidence>
<name>A0A1M4TPV1_9FIRM</name>
<protein>
    <submittedName>
        <fullName evidence="8">Multisubunit sodium/proton antiporter, MrpC subunit (TC 2.A.63.1)</fullName>
    </submittedName>
</protein>
<organism evidence="8 9">
    <name type="scientific">Schwartzia succinivorans DSM 10502</name>
    <dbReference type="NCBI Taxonomy" id="1123243"/>
    <lineage>
        <taxon>Bacteria</taxon>
        <taxon>Bacillati</taxon>
        <taxon>Bacillota</taxon>
        <taxon>Negativicutes</taxon>
        <taxon>Selenomonadales</taxon>
        <taxon>Selenomonadaceae</taxon>
        <taxon>Schwartzia</taxon>
    </lineage>
</organism>
<keyword evidence="6 7" id="KW-0472">Membrane</keyword>
<feature type="transmembrane region" description="Helical" evidence="7">
    <location>
        <begin position="12"/>
        <end position="31"/>
    </location>
</feature>
<reference evidence="8 9" key="1">
    <citation type="submission" date="2016-11" db="EMBL/GenBank/DDBJ databases">
        <authorList>
            <person name="Jaros S."/>
            <person name="Januszkiewicz K."/>
            <person name="Wedrychowicz H."/>
        </authorList>
    </citation>
    <scope>NUCLEOTIDE SEQUENCE [LARGE SCALE GENOMIC DNA]</scope>
    <source>
        <strain evidence="8 9">DSM 10502</strain>
    </source>
</reference>
<dbReference type="GO" id="GO:0005886">
    <property type="term" value="C:plasma membrane"/>
    <property type="evidence" value="ECO:0007669"/>
    <property type="project" value="UniProtKB-SubCell"/>
</dbReference>
<dbReference type="AlphaFoldDB" id="A0A1M4TPV1"/>
<dbReference type="STRING" id="1123243.SAMN02745190_00558"/>
<proteinExistence type="inferred from homology"/>